<sequence>MIINKKWMWRYQIYFNDIVLNEVIEFIHHYNPLEKNIMTEVLKYYQGFYTFQLLIDALSEQSESSHSSIIQKAMDHIDEVISVPIALYDYYLKSISGWKMYEKELTFILDFAVNKSKNINHMYRLYDIIFGQYLSPLSDYIHVVSNTTPPNHTKETLVTHDVKETFRQLIQEISTNQKLIEKFGPMSNRNFNIIVNEDHGFGEWWDKDLYDDYNENTLILYKNDDAMNYDDFLYTILHEVYPGHGYFFDRIKKNDHNVIDSGSMFLIEGYATFVEMATSISDYANFLRVKYANISKQMLDGTYEETAKGESLIYYTQYIGYMESYYLGAFMIEYLLDKNKYKNIVDFLDHISQGHIGDFYRLW</sequence>
<comment type="caution">
    <text evidence="1">The sequence shown here is derived from an EMBL/GenBank/DDBJ whole genome shotgun (WGS) entry which is preliminary data.</text>
</comment>
<dbReference type="RefSeq" id="WP_263607626.1">
    <property type="nucleotide sequence ID" value="NZ_JAOVQM010000001.1"/>
</dbReference>
<evidence type="ECO:0008006" key="3">
    <source>
        <dbReference type="Google" id="ProtNLM"/>
    </source>
</evidence>
<keyword evidence="2" id="KW-1185">Reference proteome</keyword>
<evidence type="ECO:0000313" key="2">
    <source>
        <dbReference type="Proteomes" id="UP001177160"/>
    </source>
</evidence>
<protein>
    <recommendedName>
        <fullName evidence="3">Oligoendopeptidase F</fullName>
    </recommendedName>
</protein>
<reference evidence="1" key="1">
    <citation type="submission" date="2022-09" db="EMBL/GenBank/DDBJ databases">
        <title>Novel Mycoplasma species identified in domestic and wild animals.</title>
        <authorList>
            <person name="Volokhov D.V."/>
            <person name="Furtak V.A."/>
            <person name="Zagorodnyaya T.A."/>
        </authorList>
    </citation>
    <scope>NUCLEOTIDE SEQUENCE</scope>
    <source>
        <strain evidence="1">Oakley</strain>
    </source>
</reference>
<dbReference type="EMBL" id="JAOVQM010000001">
    <property type="protein sequence ID" value="MCV2231503.1"/>
    <property type="molecule type" value="Genomic_DNA"/>
</dbReference>
<proteinExistence type="predicted"/>
<dbReference type="Proteomes" id="UP001177160">
    <property type="component" value="Unassembled WGS sequence"/>
</dbReference>
<evidence type="ECO:0000313" key="1">
    <source>
        <dbReference type="EMBL" id="MCV2231503.1"/>
    </source>
</evidence>
<gene>
    <name evidence="1" type="ORF">N7548_01500</name>
</gene>
<organism evidence="1 2">
    <name type="scientific">Paracholeplasma manati</name>
    <dbReference type="NCBI Taxonomy" id="591373"/>
    <lineage>
        <taxon>Bacteria</taxon>
        <taxon>Bacillati</taxon>
        <taxon>Mycoplasmatota</taxon>
        <taxon>Mollicutes</taxon>
        <taxon>Acholeplasmatales</taxon>
        <taxon>Acholeplasmataceae</taxon>
        <taxon>Paracholeplasma</taxon>
    </lineage>
</organism>
<name>A0ABT2Y441_9MOLU</name>
<accession>A0ABT2Y441</accession>